<dbReference type="Gene3D" id="1.10.260.40">
    <property type="entry name" value="lambda repressor-like DNA-binding domains"/>
    <property type="match status" value="1"/>
</dbReference>
<evidence type="ECO:0000256" key="2">
    <source>
        <dbReference type="SAM" id="Phobius"/>
    </source>
</evidence>
<dbReference type="InterPro" id="IPR050400">
    <property type="entry name" value="Bact_Cytoskel_RodZ"/>
</dbReference>
<sequence length="311" mass="34025">MQQQMLRRIKQTGEDERVAFETIGEKLRQARLNKKISLDELQQITKIQKRYLEAIDNDDFDQLPGKFYVRAFIRQYAEAVGEDGDHLVDVFDGKSKLTGSVPERPQPETVSTSRKAMHQEESHPSRFWTSLPVILLGLVALAIVVVVGYMTWQDRQADPIIGDTASSLKVEGSVEESSSSEQSTQTKESSTVESTTKSSEEKKMAIATGEDSGSAIAVNITDATKPVTLEFTAVNRVWLGVLVDNAYVYQGTLAANETQSTVLPETATNATITIGAASNATIKANGESVPVNPGENNQSPKNVNLTLQYAE</sequence>
<feature type="region of interest" description="Disordered" evidence="1">
    <location>
        <begin position="171"/>
        <end position="208"/>
    </location>
</feature>
<keyword evidence="2" id="KW-1133">Transmembrane helix</keyword>
<dbReference type="InterPro" id="IPR025194">
    <property type="entry name" value="RodZ-like_C"/>
</dbReference>
<reference evidence="3 4" key="1">
    <citation type="submission" date="2017-02" db="EMBL/GenBank/DDBJ databases">
        <title>Clonality and virulence of isolates of VRE in Hematopoietic Stem Cell Transplanted (HSCT) patients.</title>
        <authorList>
            <person name="Marchi A.P."/>
            <person name="Martins R.C."/>
            <person name="Marie S.K."/>
            <person name="Levin A.S."/>
            <person name="Costa S.F."/>
        </authorList>
    </citation>
    <scope>NUCLEOTIDE SEQUENCE [LARGE SCALE GENOMIC DNA]</scope>
    <source>
        <strain evidence="3 4">LIM1759</strain>
    </source>
</reference>
<dbReference type="PANTHER" id="PTHR34475:SF1">
    <property type="entry name" value="CYTOSKELETON PROTEIN RODZ"/>
    <property type="match status" value="1"/>
</dbReference>
<keyword evidence="2" id="KW-0812">Transmembrane</keyword>
<dbReference type="AlphaFoldDB" id="A0A1B5FWS7"/>
<dbReference type="Proteomes" id="UP000191171">
    <property type="component" value="Unassembled WGS sequence"/>
</dbReference>
<comment type="caution">
    <text evidence="3">The sequence shown here is derived from an EMBL/GenBank/DDBJ whole genome shotgun (WGS) entry which is preliminary data.</text>
</comment>
<dbReference type="PANTHER" id="PTHR34475">
    <property type="match status" value="1"/>
</dbReference>
<dbReference type="GO" id="GO:0003677">
    <property type="term" value="F:DNA binding"/>
    <property type="evidence" value="ECO:0007669"/>
    <property type="project" value="InterPro"/>
</dbReference>
<accession>A0A1B5FWS7</accession>
<keyword evidence="2" id="KW-0472">Membrane</keyword>
<dbReference type="EMBL" id="MVGJ01000015">
    <property type="protein sequence ID" value="OOL83508.1"/>
    <property type="molecule type" value="Genomic_DNA"/>
</dbReference>
<evidence type="ECO:0000313" key="4">
    <source>
        <dbReference type="Proteomes" id="UP000191171"/>
    </source>
</evidence>
<feature type="region of interest" description="Disordered" evidence="1">
    <location>
        <begin position="97"/>
        <end position="122"/>
    </location>
</feature>
<proteinExistence type="predicted"/>
<feature type="transmembrane region" description="Helical" evidence="2">
    <location>
        <begin position="127"/>
        <end position="152"/>
    </location>
</feature>
<evidence type="ECO:0000256" key="1">
    <source>
        <dbReference type="SAM" id="MobiDB-lite"/>
    </source>
</evidence>
<feature type="region of interest" description="Disordered" evidence="1">
    <location>
        <begin position="287"/>
        <end position="311"/>
    </location>
</feature>
<feature type="compositionally biased region" description="Polar residues" evidence="1">
    <location>
        <begin position="294"/>
        <end position="311"/>
    </location>
</feature>
<organism evidence="3 4">
    <name type="scientific">Enterococcus faecium</name>
    <name type="common">Streptococcus faecium</name>
    <dbReference type="NCBI Taxonomy" id="1352"/>
    <lineage>
        <taxon>Bacteria</taxon>
        <taxon>Bacillati</taxon>
        <taxon>Bacillota</taxon>
        <taxon>Bacilli</taxon>
        <taxon>Lactobacillales</taxon>
        <taxon>Enterococcaceae</taxon>
        <taxon>Enterococcus</taxon>
    </lineage>
</organism>
<gene>
    <name evidence="3" type="ORF">B1P95_03875</name>
</gene>
<dbReference type="Pfam" id="PF13464">
    <property type="entry name" value="RodZ_C"/>
    <property type="match status" value="1"/>
</dbReference>
<feature type="compositionally biased region" description="Low complexity" evidence="1">
    <location>
        <begin position="171"/>
        <end position="197"/>
    </location>
</feature>
<dbReference type="InterPro" id="IPR010982">
    <property type="entry name" value="Lambda_DNA-bd_dom_sf"/>
</dbReference>
<evidence type="ECO:0000313" key="3">
    <source>
        <dbReference type="EMBL" id="OOL83508.1"/>
    </source>
</evidence>
<dbReference type="Pfam" id="PF13413">
    <property type="entry name" value="HTH_25"/>
    <property type="match status" value="1"/>
</dbReference>
<protein>
    <submittedName>
        <fullName evidence="3">Helix-turn-helix domain-containing protein</fullName>
    </submittedName>
</protein>
<name>A0A1B5FWS7_ENTFC</name>